<evidence type="ECO:0000313" key="2">
    <source>
        <dbReference type="EMBL" id="TDU31728.1"/>
    </source>
</evidence>
<sequence length="76" mass="8352">MTTRRAFRVVTTVLMFGVTNWITAHEPGGFDWPEIFLSDVLALNRQTQTHDGDGKAAPARTLSERRSASARFGSGS</sequence>
<evidence type="ECO:0000313" key="3">
    <source>
        <dbReference type="Proteomes" id="UP000295341"/>
    </source>
</evidence>
<feature type="region of interest" description="Disordered" evidence="1">
    <location>
        <begin position="47"/>
        <end position="76"/>
    </location>
</feature>
<dbReference type="Proteomes" id="UP000295341">
    <property type="component" value="Unassembled WGS sequence"/>
</dbReference>
<dbReference type="AlphaFoldDB" id="A0A4R7PCH9"/>
<dbReference type="EMBL" id="SOBT01000008">
    <property type="protein sequence ID" value="TDU31728.1"/>
    <property type="molecule type" value="Genomic_DNA"/>
</dbReference>
<evidence type="ECO:0000256" key="1">
    <source>
        <dbReference type="SAM" id="MobiDB-lite"/>
    </source>
</evidence>
<dbReference type="RefSeq" id="WP_133880286.1">
    <property type="nucleotide sequence ID" value="NZ_MWIN01000012.1"/>
</dbReference>
<proteinExistence type="predicted"/>
<name>A0A4R7PCH9_9GAMM</name>
<keyword evidence="3" id="KW-1185">Reference proteome</keyword>
<organism evidence="2 3">
    <name type="scientific">Panacagrimonas perspica</name>
    <dbReference type="NCBI Taxonomy" id="381431"/>
    <lineage>
        <taxon>Bacteria</taxon>
        <taxon>Pseudomonadati</taxon>
        <taxon>Pseudomonadota</taxon>
        <taxon>Gammaproteobacteria</taxon>
        <taxon>Nevskiales</taxon>
        <taxon>Nevskiaceae</taxon>
        <taxon>Panacagrimonas</taxon>
    </lineage>
</organism>
<accession>A0A4R7PCH9</accession>
<reference evidence="2 3" key="1">
    <citation type="submission" date="2019-03" db="EMBL/GenBank/DDBJ databases">
        <title>Genomic Encyclopedia of Type Strains, Phase IV (KMG-IV): sequencing the most valuable type-strain genomes for metagenomic binning, comparative biology and taxonomic classification.</title>
        <authorList>
            <person name="Goeker M."/>
        </authorList>
    </citation>
    <scope>NUCLEOTIDE SEQUENCE [LARGE SCALE GENOMIC DNA]</scope>
    <source>
        <strain evidence="2 3">DSM 26377</strain>
    </source>
</reference>
<gene>
    <name evidence="2" type="ORF">DFR24_1107</name>
</gene>
<comment type="caution">
    <text evidence="2">The sequence shown here is derived from an EMBL/GenBank/DDBJ whole genome shotgun (WGS) entry which is preliminary data.</text>
</comment>
<protein>
    <submittedName>
        <fullName evidence="2">Uncharacterized protein</fullName>
    </submittedName>
</protein>